<evidence type="ECO:0008006" key="6">
    <source>
        <dbReference type="Google" id="ProtNLM"/>
    </source>
</evidence>
<dbReference type="EMBL" id="CP026520">
    <property type="protein sequence ID" value="QAV18449.1"/>
    <property type="molecule type" value="Genomic_DNA"/>
</dbReference>
<keyword evidence="1" id="KW-0472">Membrane</keyword>
<evidence type="ECO:0000313" key="2">
    <source>
        <dbReference type="EMBL" id="MCY9594298.1"/>
    </source>
</evidence>
<dbReference type="EMBL" id="JAMDMJ010000001">
    <property type="protein sequence ID" value="MCY9594298.1"/>
    <property type="molecule type" value="Genomic_DNA"/>
</dbReference>
<keyword evidence="1" id="KW-0812">Transmembrane</keyword>
<dbReference type="AlphaFoldDB" id="A0A410WVJ3"/>
<accession>A0A410WVJ3</accession>
<dbReference type="OrthoDB" id="2656738at2"/>
<evidence type="ECO:0000313" key="3">
    <source>
        <dbReference type="EMBL" id="QAV18449.1"/>
    </source>
</evidence>
<keyword evidence="1" id="KW-1133">Transmembrane helix</keyword>
<feature type="transmembrane region" description="Helical" evidence="1">
    <location>
        <begin position="45"/>
        <end position="64"/>
    </location>
</feature>
<evidence type="ECO:0000313" key="4">
    <source>
        <dbReference type="Proteomes" id="UP000288943"/>
    </source>
</evidence>
<dbReference type="Proteomes" id="UP001527202">
    <property type="component" value="Unassembled WGS sequence"/>
</dbReference>
<evidence type="ECO:0000313" key="5">
    <source>
        <dbReference type="Proteomes" id="UP001527202"/>
    </source>
</evidence>
<dbReference type="GeneID" id="95375630"/>
<protein>
    <recommendedName>
        <fullName evidence="6">DUF2768 domain-containing protein</fullName>
    </recommendedName>
</protein>
<dbReference type="KEGG" id="pchi:PC41400_12495"/>
<proteinExistence type="predicted"/>
<feature type="transmembrane region" description="Helical" evidence="1">
    <location>
        <begin position="12"/>
        <end position="33"/>
    </location>
</feature>
<dbReference type="Proteomes" id="UP000288943">
    <property type="component" value="Chromosome"/>
</dbReference>
<evidence type="ECO:0000256" key="1">
    <source>
        <dbReference type="SAM" id="Phobius"/>
    </source>
</evidence>
<reference evidence="2 5" key="2">
    <citation type="submission" date="2022-05" db="EMBL/GenBank/DDBJ databases">
        <title>Genome Sequencing of Bee-Associated Microbes.</title>
        <authorList>
            <person name="Dunlap C."/>
        </authorList>
    </citation>
    <scope>NUCLEOTIDE SEQUENCE [LARGE SCALE GENOMIC DNA]</scope>
    <source>
        <strain evidence="2 5">NRRL B-23120</strain>
    </source>
</reference>
<dbReference type="RefSeq" id="WP_009675561.1">
    <property type="nucleotide sequence ID" value="NZ_BQWH01000016.1"/>
</dbReference>
<sequence>MATTSLDALTTGMFVTSLLLILFIGSMVSMSIMRFFQKKKVQGTVYLVVGLAALVTFIVMASGWSS</sequence>
<reference evidence="3 4" key="1">
    <citation type="submission" date="2018-01" db="EMBL/GenBank/DDBJ databases">
        <title>The whole genome sequencing and assembly of Paenibacillus chitinolyticus KCCM 41400 strain.</title>
        <authorList>
            <person name="Kim J.-Y."/>
            <person name="Park M.-K."/>
            <person name="Lee Y.-J."/>
            <person name="Yi H."/>
            <person name="Bahn Y.-S."/>
            <person name="Kim J.F."/>
            <person name="Lee D.-W."/>
        </authorList>
    </citation>
    <scope>NUCLEOTIDE SEQUENCE [LARGE SCALE GENOMIC DNA]</scope>
    <source>
        <strain evidence="3 4">KCCM 41400</strain>
    </source>
</reference>
<organism evidence="3 4">
    <name type="scientific">Paenibacillus chitinolyticus</name>
    <dbReference type="NCBI Taxonomy" id="79263"/>
    <lineage>
        <taxon>Bacteria</taxon>
        <taxon>Bacillati</taxon>
        <taxon>Bacillota</taxon>
        <taxon>Bacilli</taxon>
        <taxon>Bacillales</taxon>
        <taxon>Paenibacillaceae</taxon>
        <taxon>Paenibacillus</taxon>
    </lineage>
</organism>
<keyword evidence="5" id="KW-1185">Reference proteome</keyword>
<gene>
    <name evidence="2" type="ORF">M5X16_00700</name>
    <name evidence="3" type="ORF">PC41400_12495</name>
</gene>
<name>A0A410WVJ3_9BACL</name>